<dbReference type="AlphaFoldDB" id="A0A839V6D5"/>
<protein>
    <submittedName>
        <fullName evidence="2">Uncharacterized protein</fullName>
    </submittedName>
</protein>
<keyword evidence="3" id="KW-1185">Reference proteome</keyword>
<gene>
    <name evidence="2" type="ORF">FHR90_002948</name>
</gene>
<name>A0A839V6D5_9PROT</name>
<dbReference type="RefSeq" id="WP_183275464.1">
    <property type="nucleotide sequence ID" value="NZ_JACHXV010000018.1"/>
</dbReference>
<sequence length="186" mass="19654">MSARPNLIRCRHTREGRLVYAVACRPDALPPVRARDLDAAWDAAREAAAGGVYGPVRQFRFGGAQVGPSGIDLLLGDADACCWAAAVDAIRPLTQPEGLSLLLRLLGLIDAIARWAAPLCRFARDGAELHPMLLEAAALTPLTPEGRLAENSLRAHLAVLPQARPSGGAPARDRKPCASSTPPLSC</sequence>
<accession>A0A839V6D5</accession>
<evidence type="ECO:0000256" key="1">
    <source>
        <dbReference type="SAM" id="MobiDB-lite"/>
    </source>
</evidence>
<reference evidence="2 3" key="1">
    <citation type="submission" date="2020-08" db="EMBL/GenBank/DDBJ databases">
        <title>Genomic Encyclopedia of Type Strains, Phase III (KMG-III): the genomes of soil and plant-associated and newly described type strains.</title>
        <authorList>
            <person name="Whitman W."/>
        </authorList>
    </citation>
    <scope>NUCLEOTIDE SEQUENCE [LARGE SCALE GENOMIC DNA]</scope>
    <source>
        <strain evidence="2 3">CECT 8088</strain>
    </source>
</reference>
<proteinExistence type="predicted"/>
<evidence type="ECO:0000313" key="2">
    <source>
        <dbReference type="EMBL" id="MBB3175099.1"/>
    </source>
</evidence>
<dbReference type="EMBL" id="JACHXV010000018">
    <property type="protein sequence ID" value="MBB3175099.1"/>
    <property type="molecule type" value="Genomic_DNA"/>
</dbReference>
<comment type="caution">
    <text evidence="2">The sequence shown here is derived from an EMBL/GenBank/DDBJ whole genome shotgun (WGS) entry which is preliminary data.</text>
</comment>
<dbReference type="Proteomes" id="UP000557688">
    <property type="component" value="Unassembled WGS sequence"/>
</dbReference>
<evidence type="ECO:0000313" key="3">
    <source>
        <dbReference type="Proteomes" id="UP000557688"/>
    </source>
</evidence>
<feature type="region of interest" description="Disordered" evidence="1">
    <location>
        <begin position="163"/>
        <end position="186"/>
    </location>
</feature>
<organism evidence="2 3">
    <name type="scientific">Endobacter medicaginis</name>
    <dbReference type="NCBI Taxonomy" id="1181271"/>
    <lineage>
        <taxon>Bacteria</taxon>
        <taxon>Pseudomonadati</taxon>
        <taxon>Pseudomonadota</taxon>
        <taxon>Alphaproteobacteria</taxon>
        <taxon>Acetobacterales</taxon>
        <taxon>Acetobacteraceae</taxon>
        <taxon>Endobacter</taxon>
    </lineage>
</organism>